<dbReference type="EMBL" id="QFWV02000007">
    <property type="protein sequence ID" value="RKF06568.1"/>
    <property type="molecule type" value="Genomic_DNA"/>
</dbReference>
<dbReference type="InterPro" id="IPR021955">
    <property type="entry name" value="DUF3572"/>
</dbReference>
<gene>
    <name evidence="1" type="ORF">DEM25_012090</name>
</gene>
<dbReference type="AlphaFoldDB" id="A0A3A8AB48"/>
<accession>A0A3A8AB48</accession>
<name>A0A3A8AB48_9HYPH</name>
<evidence type="ECO:0000313" key="2">
    <source>
        <dbReference type="Proteomes" id="UP000246132"/>
    </source>
</evidence>
<comment type="caution">
    <text evidence="1">The sequence shown here is derived from an EMBL/GenBank/DDBJ whole genome shotgun (WGS) entry which is preliminary data.</text>
</comment>
<keyword evidence="2" id="KW-1185">Reference proteome</keyword>
<reference evidence="1 2" key="1">
    <citation type="journal article" date="2018" name="Int. J. Syst. Bacteriol.">
        <title>Oceaniradius stylonemae gen. nov., sp. nov., isolated from a red alga, Stylonema cornu-cervi.</title>
        <authorList>
            <person name="Jeong S."/>
        </authorList>
    </citation>
    <scope>NUCLEOTIDE SEQUENCE [LARGE SCALE GENOMIC DNA]</scope>
    <source>
        <strain evidence="1 2">StC1</strain>
    </source>
</reference>
<evidence type="ECO:0000313" key="1">
    <source>
        <dbReference type="EMBL" id="RKF06568.1"/>
    </source>
</evidence>
<organism evidence="1 2">
    <name type="scientific">Oceaniradius stylonematis</name>
    <dbReference type="NCBI Taxonomy" id="2184161"/>
    <lineage>
        <taxon>Bacteria</taxon>
        <taxon>Pseudomonadati</taxon>
        <taxon>Pseudomonadota</taxon>
        <taxon>Alphaproteobacteria</taxon>
        <taxon>Hyphomicrobiales</taxon>
        <taxon>Ahrensiaceae</taxon>
        <taxon>Oceaniradius</taxon>
    </lineage>
</organism>
<dbReference type="OrthoDB" id="7356934at2"/>
<dbReference type="Proteomes" id="UP000246132">
    <property type="component" value="Unassembled WGS sequence"/>
</dbReference>
<sequence length="94" mass="9726">MNADAASVAIAALSWIAADGEMMSRFCALSGIEPVQIRQAATEPGFLAGVLDFLLAHEPTLMRFCDDNGLDPARVQEAGLRLSGGAVPGPGDVL</sequence>
<proteinExistence type="predicted"/>
<protein>
    <submittedName>
        <fullName evidence="1">DUF3572 family protein</fullName>
    </submittedName>
</protein>
<dbReference type="Pfam" id="PF12096">
    <property type="entry name" value="DUF3572"/>
    <property type="match status" value="1"/>
</dbReference>